<dbReference type="Pfam" id="PF14956">
    <property type="entry name" value="DUF4505"/>
    <property type="match status" value="1"/>
</dbReference>
<dbReference type="FunFam" id="3.80.10.10:FF:000082">
    <property type="entry name" value="Leucine-rich repeat-containing 24"/>
    <property type="match status" value="1"/>
</dbReference>
<feature type="domain" description="Helicase C-terminal" evidence="31">
    <location>
        <begin position="1158"/>
        <end position="1317"/>
    </location>
</feature>
<dbReference type="PANTHER" id="PTHR13710:SF108">
    <property type="entry name" value="ATP-DEPENDENT DNA HELICASE Q4"/>
    <property type="match status" value="1"/>
</dbReference>
<dbReference type="GO" id="GO:0009378">
    <property type="term" value="F:four-way junction helicase activity"/>
    <property type="evidence" value="ECO:0007669"/>
    <property type="project" value="TreeGrafter"/>
</dbReference>
<dbReference type="GO" id="GO:0003677">
    <property type="term" value="F:DNA binding"/>
    <property type="evidence" value="ECO:0007669"/>
    <property type="project" value="UniProtKB-KW"/>
</dbReference>
<dbReference type="GO" id="GO:0005524">
    <property type="term" value="F:ATP binding"/>
    <property type="evidence" value="ECO:0007669"/>
    <property type="project" value="UniProtKB-KW"/>
</dbReference>
<feature type="compositionally biased region" description="Polar residues" evidence="27">
    <location>
        <begin position="568"/>
        <end position="580"/>
    </location>
</feature>
<feature type="region of interest" description="Disordered" evidence="27">
    <location>
        <begin position="646"/>
        <end position="753"/>
    </location>
</feature>
<dbReference type="GeneID" id="109375045"/>
<keyword evidence="18" id="KW-0539">Nucleus</keyword>
<dbReference type="InterPro" id="IPR003591">
    <property type="entry name" value="Leu-rich_rpt_typical-subtyp"/>
</dbReference>
<evidence type="ECO:0000259" key="29">
    <source>
        <dbReference type="PROSITE" id="PS50158"/>
    </source>
</evidence>
<evidence type="ECO:0000256" key="12">
    <source>
        <dbReference type="ARBA" id="ARBA00022801"/>
    </source>
</evidence>
<evidence type="ECO:0000256" key="9">
    <source>
        <dbReference type="ARBA" id="ARBA00022729"/>
    </source>
</evidence>
<feature type="region of interest" description="Disordered" evidence="27">
    <location>
        <begin position="386"/>
        <end position="409"/>
    </location>
</feature>
<dbReference type="GO" id="GO:0009966">
    <property type="term" value="P:regulation of signal transduction"/>
    <property type="evidence" value="ECO:0007669"/>
    <property type="project" value="UniProtKB-ARBA"/>
</dbReference>
<dbReference type="Pfam" id="PF13855">
    <property type="entry name" value="LRR_8"/>
    <property type="match status" value="2"/>
</dbReference>
<evidence type="ECO:0000256" key="11">
    <source>
        <dbReference type="ARBA" id="ARBA00022741"/>
    </source>
</evidence>
<evidence type="ECO:0000256" key="13">
    <source>
        <dbReference type="ARBA" id="ARBA00022806"/>
    </source>
</evidence>
<feature type="region of interest" description="Disordered" evidence="27">
    <location>
        <begin position="556"/>
        <end position="599"/>
    </location>
</feature>
<dbReference type="CDD" id="cd22289">
    <property type="entry name" value="RecQL4_SLD2_NTD"/>
    <property type="match status" value="1"/>
</dbReference>
<evidence type="ECO:0000256" key="6">
    <source>
        <dbReference type="ARBA" id="ARBA00022553"/>
    </source>
</evidence>
<dbReference type="GO" id="GO:0005737">
    <property type="term" value="C:cytoplasm"/>
    <property type="evidence" value="ECO:0007669"/>
    <property type="project" value="UniProtKB-SubCell"/>
</dbReference>
<evidence type="ECO:0000256" key="7">
    <source>
        <dbReference type="ARBA" id="ARBA00022614"/>
    </source>
</evidence>
<dbReference type="EC" id="5.6.2.4" evidence="20"/>
<dbReference type="GO" id="GO:0005694">
    <property type="term" value="C:chromosome"/>
    <property type="evidence" value="ECO:0007669"/>
    <property type="project" value="TreeGrafter"/>
</dbReference>
<keyword evidence="11" id="KW-0547">Nucleotide-binding</keyword>
<dbReference type="InterPro" id="IPR036875">
    <property type="entry name" value="Znf_CCHC_sf"/>
</dbReference>
<reference evidence="33" key="1">
    <citation type="submission" date="2025-08" db="UniProtKB">
        <authorList>
            <consortium name="RefSeq"/>
        </authorList>
    </citation>
    <scope>IDENTIFICATION</scope>
    <source>
        <tissue evidence="33">Muscle</tissue>
    </source>
</reference>
<evidence type="ECO:0000256" key="23">
    <source>
        <dbReference type="ARBA" id="ARBA00076756"/>
    </source>
</evidence>
<dbReference type="PANTHER" id="PTHR13710">
    <property type="entry name" value="DNA HELICASE RECQ FAMILY MEMBER"/>
    <property type="match status" value="1"/>
</dbReference>
<dbReference type="GO" id="GO:0006260">
    <property type="term" value="P:DNA replication"/>
    <property type="evidence" value="ECO:0007669"/>
    <property type="project" value="InterPro"/>
</dbReference>
<dbReference type="CTD" id="9401"/>
<evidence type="ECO:0000256" key="8">
    <source>
        <dbReference type="ARBA" id="ARBA00022723"/>
    </source>
</evidence>
<keyword evidence="17" id="KW-0413">Isomerase</keyword>
<dbReference type="PROSITE" id="PS51450">
    <property type="entry name" value="LRR"/>
    <property type="match status" value="1"/>
</dbReference>
<feature type="chain" id="PRO_5034063145" description="ATP-dependent DNA helicase Q4" evidence="28">
    <location>
        <begin position="24"/>
        <end position="1639"/>
    </location>
</feature>
<feature type="region of interest" description="Disordered" evidence="27">
    <location>
        <begin position="1328"/>
        <end position="1358"/>
    </location>
</feature>
<dbReference type="RefSeq" id="XP_019485671.1">
    <property type="nucleotide sequence ID" value="XM_019630126.1"/>
</dbReference>
<evidence type="ECO:0000256" key="3">
    <source>
        <dbReference type="ARBA" id="ARBA00004496"/>
    </source>
</evidence>
<evidence type="ECO:0000256" key="20">
    <source>
        <dbReference type="ARBA" id="ARBA00034808"/>
    </source>
</evidence>
<dbReference type="Pfam" id="PF11719">
    <property type="entry name" value="Drc1-Sld2"/>
    <property type="match status" value="1"/>
</dbReference>
<dbReference type="GO" id="GO:0000724">
    <property type="term" value="P:double-strand break repair via homologous recombination"/>
    <property type="evidence" value="ECO:0007669"/>
    <property type="project" value="TreeGrafter"/>
</dbReference>
<keyword evidence="6" id="KW-0597">Phosphoprotein</keyword>
<evidence type="ECO:0000256" key="21">
    <source>
        <dbReference type="ARBA" id="ARBA00049360"/>
    </source>
</evidence>
<dbReference type="InterPro" id="IPR014001">
    <property type="entry name" value="Helicase_ATP-bd"/>
</dbReference>
<evidence type="ECO:0000256" key="27">
    <source>
        <dbReference type="SAM" id="MobiDB-lite"/>
    </source>
</evidence>
<sequence>MWLACRTLRTWALPLARPPGAWACGGCRGVSYTQGQSPEPRTREYFYYVDHQGQLFLDDSKMKNFITCFKGAGFGRRTPPRPTVLKLVKRLKKLRGPQLDPQEMAPGPPALLLLSLLSLPSLSPCAAGCPAACRCYSATVECGALRLRVVPPGIPPGTQTLFLQDNSIAHLEPGILAPLAALRRLYLHNNSLRALEPGAFGSQSRLLELALTGNRLRGLRVGVFSGLAQLRILYLAGNQLVQLLDFTFLHLPRLQELHLQENSIELLEDQALAGLSSLALLDLSRNQLGTISREALQPLASLQVLRLTENPWRCDCALHWLGAWIKEGGQRLLSSRDKKIMCAEPPRLALQNLLDVSGSSLICIPPSVHVEPLEVTANLGPTDWLSRPGGSRDAPPPTALSAPIGWRPESPSRREIHWARGTKPVGQARAMERLRDVRMQLQAWERAFRRRHERRPGQEDVEKAPEETRALYREYRALKGTLGQAGGVGPHGPVQSLPAAAKEVLEPSCWGSHLNRAATLTPHPTPGPSPRGSVQDYGERLKANVKGTMQAGLALSHIPRLPRRPSTKRPSLQLPGTATISPEEVSEVLPQPPRPQLRPGRLQQLRASLSLRLGSLDPGWLQRCDSETPDFLENPEVCQPIVGTEEPQSLTSGVPSVLGPSTGLEAPSQGSEAPDSVQGAAVSAWSPPPGSSQGKKRSRSREPEGSPAQAQEDSGQVRPLPEGAGDAALVEDCPGGPVQVQRPRSPAAPRYHSLSPSEVALSWARVGRALGTSHLCILSRPAAWNRGNYIRLNLKQKRYVRGPALRGRFLRKQVWKQKWQKKQERFRGSQLRTTAKGSCFRCGQLGHWASQCLQSEPTLALQKDGGKDDKDRQNLPALEEVSQRMDIASCQLPAAGEEKTEPAGPELLVPVEPPVPPCPPPAVPPLYLPGSSGQVAETPAEVLQALEQLGHRAFRPGQECAVMRILSGMSTLLVLPTGAGKSLCYQLPALLYARRSPCLTLVISPLLSLMDDQVSGLPPGLKVVCVHSGLTKKQRDSALKKAHAAQVHVLMLSPEALVGTGAGGPACLAQLPPVAFVCIDEAHCLSQWSHNFRPCYLRVCKVLREQLGVRCFLGLTATATHSTALEVAQHLGIATEAVLRGPVTIPTNLHLSVSMDRDPDQALVTLLQSDRFRILNSVIIYCNRRQDTERVSALLRTCLQGRAQEASVEAYHAGMCSQERRRVQRAFMEGQLRVVVATVAFGMGLDRPDVRAVLHLGLPPSFESYVQAVGRAGRDGQPAHCHLFLQPQGEDLQELRRHVHAHATDFLAVKKLVQRVFPPCACSPRILEQAGGGTPERVSAKSPWEAQQPSQDHTARCPGHERVLPVQPIVQALDMTEEAIETLLCYLELHPQHWLELLPSTYAHCHLRCPGGPTQLQALARRCPPLAVCLARQLPENIGRGRGEVELDMAELVDSLGWELAPVRRALQQLQWDPEPRTAQDKDQICDFLYSRVQAQECEGLARLHRVSQAFHSVAFPSCGPCLEQPDEERSASLKALLGHYFHEEGPGDMHNEQGPEPGQAMFQDWEPQIRKDIRHFLSSWPEQQFSGRAVARIFHGIGSPCYPAQVYGRDRRFWRRYLHLSFHALMRLATEEVLLWGH</sequence>
<comment type="subcellular location">
    <subcellularLocation>
        <location evidence="3">Cytoplasm</location>
    </subcellularLocation>
    <subcellularLocation>
        <location evidence="2">Nucleus</location>
    </subcellularLocation>
</comment>
<dbReference type="SMART" id="SM00369">
    <property type="entry name" value="LRR_TYP"/>
    <property type="match status" value="6"/>
</dbReference>
<keyword evidence="5" id="KW-0963">Cytoplasm</keyword>
<keyword evidence="14" id="KW-0862">Zinc</keyword>
<evidence type="ECO:0000259" key="31">
    <source>
        <dbReference type="PROSITE" id="PS51194"/>
    </source>
</evidence>
<evidence type="ECO:0000256" key="28">
    <source>
        <dbReference type="SAM" id="SignalP"/>
    </source>
</evidence>
<proteinExistence type="inferred from homology"/>
<evidence type="ECO:0000256" key="18">
    <source>
        <dbReference type="ARBA" id="ARBA00023242"/>
    </source>
</evidence>
<keyword evidence="12" id="KW-0378">Hydrolase</keyword>
<dbReference type="Pfam" id="PF00271">
    <property type="entry name" value="Helicase_C"/>
    <property type="match status" value="1"/>
</dbReference>
<dbReference type="Gene3D" id="3.80.10.10">
    <property type="entry name" value="Ribonuclease Inhibitor"/>
    <property type="match status" value="2"/>
</dbReference>
<feature type="domain" description="CCHC-type" evidence="29">
    <location>
        <begin position="839"/>
        <end position="852"/>
    </location>
</feature>
<comment type="catalytic activity">
    <reaction evidence="21">
        <text>ATP + H2O = ADP + phosphate + H(+)</text>
        <dbReference type="Rhea" id="RHEA:13065"/>
        <dbReference type="ChEBI" id="CHEBI:15377"/>
        <dbReference type="ChEBI" id="CHEBI:15378"/>
        <dbReference type="ChEBI" id="CHEBI:30616"/>
        <dbReference type="ChEBI" id="CHEBI:43474"/>
        <dbReference type="ChEBI" id="CHEBI:456216"/>
    </reaction>
</comment>
<keyword evidence="26" id="KW-0863">Zinc-finger</keyword>
<keyword evidence="8" id="KW-0479">Metal-binding</keyword>
<dbReference type="InterPro" id="IPR001878">
    <property type="entry name" value="Znf_CCHC"/>
</dbReference>
<dbReference type="InterPro" id="IPR004589">
    <property type="entry name" value="DNA_helicase_ATP-dep_RecQ"/>
</dbReference>
<dbReference type="CDD" id="cd18794">
    <property type="entry name" value="SF2_C_RecQ"/>
    <property type="match status" value="1"/>
</dbReference>
<evidence type="ECO:0000256" key="15">
    <source>
        <dbReference type="ARBA" id="ARBA00022840"/>
    </source>
</evidence>
<evidence type="ECO:0000256" key="4">
    <source>
        <dbReference type="ARBA" id="ARBA00005446"/>
    </source>
</evidence>
<dbReference type="SMART" id="SM00343">
    <property type="entry name" value="ZnF_C2HC"/>
    <property type="match status" value="1"/>
</dbReference>
<evidence type="ECO:0000256" key="19">
    <source>
        <dbReference type="ARBA" id="ARBA00034617"/>
    </source>
</evidence>
<comment type="similarity">
    <text evidence="4">Belongs to the helicase family. RecQ subfamily.</text>
</comment>
<dbReference type="PROSITE" id="PS51192">
    <property type="entry name" value="HELICASE_ATP_BIND_1"/>
    <property type="match status" value="1"/>
</dbReference>
<dbReference type="InterPro" id="IPR032675">
    <property type="entry name" value="LRR_dom_sf"/>
</dbReference>
<dbReference type="FunFam" id="3.80.10.10:FF:000184">
    <property type="entry name" value="leucine-rich repeat-containing protein 24"/>
    <property type="match status" value="1"/>
</dbReference>
<dbReference type="SMART" id="SM00490">
    <property type="entry name" value="HELICc"/>
    <property type="match status" value="1"/>
</dbReference>
<dbReference type="GO" id="GO:0005634">
    <property type="term" value="C:nucleus"/>
    <property type="evidence" value="ECO:0007669"/>
    <property type="project" value="UniProtKB-SubCell"/>
</dbReference>
<evidence type="ECO:0000256" key="22">
    <source>
        <dbReference type="ARBA" id="ARBA00074290"/>
    </source>
</evidence>
<dbReference type="SMART" id="SM00082">
    <property type="entry name" value="LRRCT"/>
    <property type="match status" value="1"/>
</dbReference>
<dbReference type="Proteomes" id="UP000694851">
    <property type="component" value="Unplaced"/>
</dbReference>
<dbReference type="InterPro" id="IPR001650">
    <property type="entry name" value="Helicase_C-like"/>
</dbReference>
<keyword evidence="15" id="KW-0067">ATP-binding</keyword>
<dbReference type="Gene3D" id="1.10.10.1460">
    <property type="match status" value="1"/>
</dbReference>
<evidence type="ECO:0000256" key="24">
    <source>
        <dbReference type="ARBA" id="ARBA00078242"/>
    </source>
</evidence>
<keyword evidence="13 33" id="KW-0347">Helicase</keyword>
<dbReference type="InterPro" id="IPR028108">
    <property type="entry name" value="DUF4505"/>
</dbReference>
<keyword evidence="9 28" id="KW-0732">Signal</keyword>
<dbReference type="InterPro" id="IPR000483">
    <property type="entry name" value="Cys-rich_flank_reg_C"/>
</dbReference>
<evidence type="ECO:0000256" key="25">
    <source>
        <dbReference type="ARBA" id="ARBA00084018"/>
    </source>
</evidence>
<evidence type="ECO:0000256" key="26">
    <source>
        <dbReference type="PROSITE-ProRule" id="PRU00047"/>
    </source>
</evidence>
<keyword evidence="32" id="KW-1185">Reference proteome</keyword>
<dbReference type="CDD" id="cd18018">
    <property type="entry name" value="DEXHc_RecQ4-like"/>
    <property type="match status" value="1"/>
</dbReference>
<evidence type="ECO:0000256" key="10">
    <source>
        <dbReference type="ARBA" id="ARBA00022737"/>
    </source>
</evidence>
<dbReference type="SUPFAM" id="SSF52540">
    <property type="entry name" value="P-loop containing nucleoside triphosphate hydrolases"/>
    <property type="match status" value="1"/>
</dbReference>
<dbReference type="SUPFAM" id="SSF57756">
    <property type="entry name" value="Retrovirus zinc finger-like domains"/>
    <property type="match status" value="1"/>
</dbReference>
<dbReference type="GO" id="GO:0000723">
    <property type="term" value="P:telomere maintenance"/>
    <property type="evidence" value="ECO:0007669"/>
    <property type="project" value="TreeGrafter"/>
</dbReference>
<evidence type="ECO:0000256" key="5">
    <source>
        <dbReference type="ARBA" id="ARBA00022490"/>
    </source>
</evidence>
<keyword evidence="7" id="KW-0433">Leucine-rich repeat</keyword>
<dbReference type="InterPro" id="IPR021110">
    <property type="entry name" value="DNA_rep_checkpnt_protein"/>
</dbReference>
<evidence type="ECO:0000313" key="33">
    <source>
        <dbReference type="RefSeq" id="XP_019485671.1"/>
    </source>
</evidence>
<dbReference type="KEGG" id="hai:109375045"/>
<dbReference type="NCBIfam" id="TIGR00614">
    <property type="entry name" value="recQ_fam"/>
    <property type="match status" value="1"/>
</dbReference>
<dbReference type="SMART" id="SM00487">
    <property type="entry name" value="DEXDc"/>
    <property type="match status" value="1"/>
</dbReference>
<dbReference type="InterPro" id="IPR001611">
    <property type="entry name" value="Leu-rich_rpt"/>
</dbReference>
<evidence type="ECO:0000256" key="14">
    <source>
        <dbReference type="ARBA" id="ARBA00022833"/>
    </source>
</evidence>
<dbReference type="Gene3D" id="3.40.50.300">
    <property type="entry name" value="P-loop containing nucleotide triphosphate hydrolases"/>
    <property type="match status" value="2"/>
</dbReference>
<dbReference type="InterPro" id="IPR011545">
    <property type="entry name" value="DEAD/DEAH_box_helicase_dom"/>
</dbReference>
<dbReference type="Gene3D" id="4.10.60.10">
    <property type="entry name" value="Zinc finger, CCHC-type"/>
    <property type="match status" value="1"/>
</dbReference>
<keyword evidence="16" id="KW-0238">DNA-binding</keyword>
<feature type="region of interest" description="Disordered" evidence="27">
    <location>
        <begin position="516"/>
        <end position="536"/>
    </location>
</feature>
<dbReference type="InterPro" id="IPR027417">
    <property type="entry name" value="P-loop_NTPase"/>
</dbReference>
<feature type="signal peptide" evidence="28">
    <location>
        <begin position="1"/>
        <end position="23"/>
    </location>
</feature>
<dbReference type="Pfam" id="PF00098">
    <property type="entry name" value="zf-CCHC"/>
    <property type="match status" value="1"/>
</dbReference>
<gene>
    <name evidence="33" type="primary">RECQL4</name>
</gene>
<dbReference type="FunFam" id="1.10.10.1460:FF:000001">
    <property type="entry name" value="DNA replication regulator Sld2"/>
    <property type="match status" value="1"/>
</dbReference>
<comment type="catalytic activity">
    <reaction evidence="19">
        <text>Couples ATP hydrolysis with the unwinding of duplex DNA by translocating in the 3'-5' direction.</text>
        <dbReference type="EC" id="5.6.2.4"/>
    </reaction>
</comment>
<dbReference type="PROSITE" id="PS51194">
    <property type="entry name" value="HELICASE_CTER"/>
    <property type="match status" value="1"/>
</dbReference>
<feature type="domain" description="Helicase ATP-binding" evidence="30">
    <location>
        <begin position="962"/>
        <end position="1137"/>
    </location>
</feature>
<keyword evidence="10" id="KW-0677">Repeat</keyword>
<dbReference type="OrthoDB" id="18781at2759"/>
<dbReference type="Pfam" id="PF00270">
    <property type="entry name" value="DEAD"/>
    <property type="match status" value="1"/>
</dbReference>
<protein>
    <recommendedName>
        <fullName evidence="22">ATP-dependent DNA helicase Q4</fullName>
        <ecNumber evidence="20">5.6.2.4</ecNumber>
    </recommendedName>
    <alternativeName>
        <fullName evidence="23">DNA 3'-5' helicase RecQ4</fullName>
    </alternativeName>
    <alternativeName>
        <fullName evidence="24">DNA helicase, RecQ-like type 4</fullName>
    </alternativeName>
    <alternativeName>
        <fullName evidence="25">RecQ protein-like 4</fullName>
    </alternativeName>
</protein>
<evidence type="ECO:0000256" key="17">
    <source>
        <dbReference type="ARBA" id="ARBA00023235"/>
    </source>
</evidence>
<dbReference type="GO" id="GO:0016787">
    <property type="term" value="F:hydrolase activity"/>
    <property type="evidence" value="ECO:0007669"/>
    <property type="project" value="UniProtKB-KW"/>
</dbReference>
<organism evidence="32 33">
    <name type="scientific">Hipposideros armiger</name>
    <name type="common">Great Himalayan leaf-nosed bat</name>
    <dbReference type="NCBI Taxonomy" id="186990"/>
    <lineage>
        <taxon>Eukaryota</taxon>
        <taxon>Metazoa</taxon>
        <taxon>Chordata</taxon>
        <taxon>Craniata</taxon>
        <taxon>Vertebrata</taxon>
        <taxon>Euteleostomi</taxon>
        <taxon>Mammalia</taxon>
        <taxon>Eutheria</taxon>
        <taxon>Laurasiatheria</taxon>
        <taxon>Chiroptera</taxon>
        <taxon>Yinpterochiroptera</taxon>
        <taxon>Rhinolophoidea</taxon>
        <taxon>Hipposideridae</taxon>
        <taxon>Hipposideros</taxon>
    </lineage>
</organism>
<comment type="cofactor">
    <cofactor evidence="1">
        <name>Zn(2+)</name>
        <dbReference type="ChEBI" id="CHEBI:29105"/>
    </cofactor>
</comment>
<evidence type="ECO:0000313" key="32">
    <source>
        <dbReference type="Proteomes" id="UP000694851"/>
    </source>
</evidence>
<name>A0A8B7QB23_HIPAR</name>
<accession>A0A8B7QB23</accession>
<dbReference type="PROSITE" id="PS50158">
    <property type="entry name" value="ZF_CCHC"/>
    <property type="match status" value="1"/>
</dbReference>
<dbReference type="GO" id="GO:0008270">
    <property type="term" value="F:zinc ion binding"/>
    <property type="evidence" value="ECO:0007669"/>
    <property type="project" value="UniProtKB-KW"/>
</dbReference>
<dbReference type="FunFam" id="3.40.50.300:FF:001084">
    <property type="entry name" value="RecQ like helicase 4"/>
    <property type="match status" value="1"/>
</dbReference>
<evidence type="ECO:0000256" key="2">
    <source>
        <dbReference type="ARBA" id="ARBA00004123"/>
    </source>
</evidence>
<evidence type="ECO:0000256" key="1">
    <source>
        <dbReference type="ARBA" id="ARBA00001947"/>
    </source>
</evidence>
<dbReference type="GO" id="GO:0043138">
    <property type="term" value="F:3'-5' DNA helicase activity"/>
    <property type="evidence" value="ECO:0007669"/>
    <property type="project" value="UniProtKB-EC"/>
</dbReference>
<evidence type="ECO:0000256" key="16">
    <source>
        <dbReference type="ARBA" id="ARBA00023125"/>
    </source>
</evidence>
<evidence type="ECO:0000259" key="30">
    <source>
        <dbReference type="PROSITE" id="PS51192"/>
    </source>
</evidence>
<dbReference type="FunFam" id="3.40.50.300:FF:000772">
    <property type="entry name" value="ATP-dependent DNA helicase Q4"/>
    <property type="match status" value="1"/>
</dbReference>
<dbReference type="SUPFAM" id="SSF52058">
    <property type="entry name" value="L domain-like"/>
    <property type="match status" value="1"/>
</dbReference>